<comment type="caution">
    <text evidence="1">The sequence shown here is derived from an EMBL/GenBank/DDBJ whole genome shotgun (WGS) entry which is preliminary data.</text>
</comment>
<evidence type="ECO:0008006" key="3">
    <source>
        <dbReference type="Google" id="ProtNLM"/>
    </source>
</evidence>
<accession>A0ABV2L3L2</accession>
<evidence type="ECO:0000313" key="2">
    <source>
        <dbReference type="Proteomes" id="UP001549145"/>
    </source>
</evidence>
<dbReference type="Proteomes" id="UP001549145">
    <property type="component" value="Unassembled WGS sequence"/>
</dbReference>
<protein>
    <recommendedName>
        <fullName evidence="3">Peptidase M12A domain-containing protein</fullName>
    </recommendedName>
</protein>
<name>A0ABV2L3L2_9HYPH</name>
<evidence type="ECO:0000313" key="1">
    <source>
        <dbReference type="EMBL" id="MET3692424.1"/>
    </source>
</evidence>
<organism evidence="1 2">
    <name type="scientific">Methylobacterium goesingense</name>
    <dbReference type="NCBI Taxonomy" id="243690"/>
    <lineage>
        <taxon>Bacteria</taxon>
        <taxon>Pseudomonadati</taxon>
        <taxon>Pseudomonadota</taxon>
        <taxon>Alphaproteobacteria</taxon>
        <taxon>Hyphomicrobiales</taxon>
        <taxon>Methylobacteriaceae</taxon>
        <taxon>Methylobacterium</taxon>
    </lineage>
</organism>
<dbReference type="EMBL" id="JBEPMM010000004">
    <property type="protein sequence ID" value="MET3692424.1"/>
    <property type="molecule type" value="Genomic_DNA"/>
</dbReference>
<keyword evidence="2" id="KW-1185">Reference proteome</keyword>
<dbReference type="RefSeq" id="WP_238278791.1">
    <property type="nucleotide sequence ID" value="NZ_BPQL01000043.1"/>
</dbReference>
<sequence>MAATLGAMMMRGFRVAFVVFGLIGAAFSGGAVSAAPSVQVIYLLPADRQESESYRNAAEFGVRHFQAWLSNALKGPTFRLADPAVRIVRSEKNAAWFRSTDRYTGYSAFYRNTVDELTRMGVVRFNDPASRFLVYVDADHACGQSGAGGNGVAVVSANDLRGLSGERVVPACDRANGAEIPGRCRWIGGIGHEFLHTIGLMHPDRSPVCQTAQCRAEALMMQGYVTYPRAILLDEEKAQILRSPFIESGIRTEARACANAITPLVR</sequence>
<proteinExistence type="predicted"/>
<reference evidence="1 2" key="1">
    <citation type="submission" date="2024-06" db="EMBL/GenBank/DDBJ databases">
        <title>Genomic Encyclopedia of Type Strains, Phase IV (KMG-IV): sequencing the most valuable type-strain genomes for metagenomic binning, comparative biology and taxonomic classification.</title>
        <authorList>
            <person name="Goeker M."/>
        </authorList>
    </citation>
    <scope>NUCLEOTIDE SEQUENCE [LARGE SCALE GENOMIC DNA]</scope>
    <source>
        <strain evidence="1 2">DSM 21331</strain>
    </source>
</reference>
<gene>
    <name evidence="1" type="ORF">ABID43_001960</name>
</gene>
<dbReference type="SUPFAM" id="SSF55486">
    <property type="entry name" value="Metalloproteases ('zincins'), catalytic domain"/>
    <property type="match status" value="1"/>
</dbReference>